<keyword evidence="1" id="KW-0472">Membrane</keyword>
<evidence type="ECO:0000313" key="2">
    <source>
        <dbReference type="EMBL" id="OGF63267.1"/>
    </source>
</evidence>
<comment type="caution">
    <text evidence="2">The sequence shown here is derived from an EMBL/GenBank/DDBJ whole genome shotgun (WGS) entry which is preliminary data.</text>
</comment>
<gene>
    <name evidence="2" type="ORF">A2834_03995</name>
</gene>
<keyword evidence="1" id="KW-1133">Transmembrane helix</keyword>
<name>A0A1F5VIH2_9BACT</name>
<keyword evidence="1" id="KW-0812">Transmembrane</keyword>
<accession>A0A1F5VIH2</accession>
<reference evidence="2 3" key="1">
    <citation type="journal article" date="2016" name="Nat. Commun.">
        <title>Thousands of microbial genomes shed light on interconnected biogeochemical processes in an aquifer system.</title>
        <authorList>
            <person name="Anantharaman K."/>
            <person name="Brown C.T."/>
            <person name="Hug L.A."/>
            <person name="Sharon I."/>
            <person name="Castelle C.J."/>
            <person name="Probst A.J."/>
            <person name="Thomas B.C."/>
            <person name="Singh A."/>
            <person name="Wilkins M.J."/>
            <person name="Karaoz U."/>
            <person name="Brodie E.L."/>
            <person name="Williams K.H."/>
            <person name="Hubbard S.S."/>
            <person name="Banfield J.F."/>
        </authorList>
    </citation>
    <scope>NUCLEOTIDE SEQUENCE [LARGE SCALE GENOMIC DNA]</scope>
</reference>
<dbReference type="EMBL" id="MFHD01000005">
    <property type="protein sequence ID" value="OGF63267.1"/>
    <property type="molecule type" value="Genomic_DNA"/>
</dbReference>
<dbReference type="Proteomes" id="UP000179251">
    <property type="component" value="Unassembled WGS sequence"/>
</dbReference>
<organism evidence="2 3">
    <name type="scientific">Candidatus Giovannonibacteria bacterium RIFCSPHIGHO2_01_FULL_45_23</name>
    <dbReference type="NCBI Taxonomy" id="1798325"/>
    <lineage>
        <taxon>Bacteria</taxon>
        <taxon>Candidatus Giovannoniibacteriota</taxon>
    </lineage>
</organism>
<sequence length="132" mass="14900">MFGVLNKHYLIWILLGLITLLIIMIFGVGFFGYWRELGTKKSADTGKETPSTGISLDDLPTLPSLPSQTIEKLPEQLQQLQQIPKLPPEIFACLEKRLGKGFLERFQKGELKGLEGLIQECLIQKLPIPFSF</sequence>
<evidence type="ECO:0000313" key="3">
    <source>
        <dbReference type="Proteomes" id="UP000179251"/>
    </source>
</evidence>
<feature type="transmembrane region" description="Helical" evidence="1">
    <location>
        <begin position="12"/>
        <end position="34"/>
    </location>
</feature>
<dbReference type="AlphaFoldDB" id="A0A1F5VIH2"/>
<evidence type="ECO:0000256" key="1">
    <source>
        <dbReference type="SAM" id="Phobius"/>
    </source>
</evidence>
<proteinExistence type="predicted"/>
<dbReference type="STRING" id="1798325.A2834_03995"/>
<protein>
    <submittedName>
        <fullName evidence="2">Uncharacterized protein</fullName>
    </submittedName>
</protein>